<evidence type="ECO:0000256" key="4">
    <source>
        <dbReference type="ARBA" id="ARBA00022989"/>
    </source>
</evidence>
<dbReference type="InterPro" id="IPR020846">
    <property type="entry name" value="MFS_dom"/>
</dbReference>
<dbReference type="Pfam" id="PF07690">
    <property type="entry name" value="MFS_1"/>
    <property type="match status" value="1"/>
</dbReference>
<keyword evidence="3 6" id="KW-0812">Transmembrane</keyword>
<evidence type="ECO:0000256" key="3">
    <source>
        <dbReference type="ARBA" id="ARBA00022692"/>
    </source>
</evidence>
<dbReference type="PANTHER" id="PTHR23506:SF23">
    <property type="entry name" value="GH10249P"/>
    <property type="match status" value="1"/>
</dbReference>
<feature type="domain" description="Major facilitator superfamily (MFS) profile" evidence="7">
    <location>
        <begin position="1"/>
        <end position="399"/>
    </location>
</feature>
<feature type="transmembrane region" description="Helical" evidence="6">
    <location>
        <begin position="374"/>
        <end position="393"/>
    </location>
</feature>
<dbReference type="PROSITE" id="PS50850">
    <property type="entry name" value="MFS"/>
    <property type="match status" value="1"/>
</dbReference>
<dbReference type="GO" id="GO:0022857">
    <property type="term" value="F:transmembrane transporter activity"/>
    <property type="evidence" value="ECO:0007669"/>
    <property type="project" value="InterPro"/>
</dbReference>
<gene>
    <name evidence="8" type="ORF">C7459_11150</name>
</gene>
<feature type="transmembrane region" description="Helical" evidence="6">
    <location>
        <begin position="20"/>
        <end position="42"/>
    </location>
</feature>
<evidence type="ECO:0000256" key="1">
    <source>
        <dbReference type="ARBA" id="ARBA00004651"/>
    </source>
</evidence>
<dbReference type="InterPro" id="IPR036259">
    <property type="entry name" value="MFS_trans_sf"/>
</dbReference>
<dbReference type="RefSeq" id="WP_109689821.1">
    <property type="nucleotide sequence ID" value="NZ_QGGL01000011.1"/>
</dbReference>
<dbReference type="EMBL" id="QGGL01000011">
    <property type="protein sequence ID" value="PWK11257.1"/>
    <property type="molecule type" value="Genomic_DNA"/>
</dbReference>
<organism evidence="8 9">
    <name type="scientific">Tumebacillus permanentifrigoris</name>
    <dbReference type="NCBI Taxonomy" id="378543"/>
    <lineage>
        <taxon>Bacteria</taxon>
        <taxon>Bacillati</taxon>
        <taxon>Bacillota</taxon>
        <taxon>Bacilli</taxon>
        <taxon>Bacillales</taxon>
        <taxon>Alicyclobacillaceae</taxon>
        <taxon>Tumebacillus</taxon>
    </lineage>
</organism>
<keyword evidence="5 6" id="KW-0472">Membrane</keyword>
<dbReference type="PANTHER" id="PTHR23506">
    <property type="entry name" value="GH10249P"/>
    <property type="match status" value="1"/>
</dbReference>
<name>A0A316D7Z0_9BACL</name>
<keyword evidence="2" id="KW-0813">Transport</keyword>
<accession>A0A316D7Z0</accession>
<feature type="transmembrane region" description="Helical" evidence="6">
    <location>
        <begin position="258"/>
        <end position="278"/>
    </location>
</feature>
<feature type="transmembrane region" description="Helical" evidence="6">
    <location>
        <begin position="285"/>
        <end position="303"/>
    </location>
</feature>
<evidence type="ECO:0000256" key="2">
    <source>
        <dbReference type="ARBA" id="ARBA00022448"/>
    </source>
</evidence>
<dbReference type="InterPro" id="IPR050930">
    <property type="entry name" value="MFS_Vesicular_Transporter"/>
</dbReference>
<evidence type="ECO:0000259" key="7">
    <source>
        <dbReference type="PROSITE" id="PS50850"/>
    </source>
</evidence>
<protein>
    <submittedName>
        <fullName evidence="8">Putative MFS family arabinose efflux permease</fullName>
    </submittedName>
</protein>
<evidence type="ECO:0000313" key="8">
    <source>
        <dbReference type="EMBL" id="PWK11257.1"/>
    </source>
</evidence>
<keyword evidence="4 6" id="KW-1133">Transmembrane helix</keyword>
<feature type="transmembrane region" description="Helical" evidence="6">
    <location>
        <begin position="137"/>
        <end position="157"/>
    </location>
</feature>
<dbReference type="GO" id="GO:0005886">
    <property type="term" value="C:plasma membrane"/>
    <property type="evidence" value="ECO:0007669"/>
    <property type="project" value="UniProtKB-SubCell"/>
</dbReference>
<dbReference type="Proteomes" id="UP000245634">
    <property type="component" value="Unassembled WGS sequence"/>
</dbReference>
<sequence length="406" mass="44832">MLSYLQSLVRLPRAVHFYLLSEMLFGLGIGMATIFNFHYLALGFDTRVIGYAAACNSITVAICSFPAGIFSDRFGAKKAMALGCGIATLGYVAIPLATQAWHLYLAQVLLAVGTAFIISCEFPYIMSLCERKEDETVAFNMLIAAFTLALSVGNILGTHLPAYLPEGSTVYQTTLFLIAAVFGLMFFMRLFLPASSQRVAREEEKRAKKATWRVIPSRQVVLYVLYATMGGFIFNMIIPFENVILRERFSLSDDTIGYILAANSFLCFLTSLITPYLMQTAKRKVYLYLAFGGFMLGMLLLGFTIPALAFGSILLGRGVSSLMINSFVDSSMMKATQTDERGLHSGLRNLTRSFAGSAATAYAGFVLAGGDYHTTYFIAFLLVVVQTLLYAFAVRRQLQQDLQEEF</sequence>
<reference evidence="8 9" key="1">
    <citation type="submission" date="2018-05" db="EMBL/GenBank/DDBJ databases">
        <title>Genomic Encyclopedia of Type Strains, Phase IV (KMG-IV): sequencing the most valuable type-strain genomes for metagenomic binning, comparative biology and taxonomic classification.</title>
        <authorList>
            <person name="Goeker M."/>
        </authorList>
    </citation>
    <scope>NUCLEOTIDE SEQUENCE [LARGE SCALE GENOMIC DNA]</scope>
    <source>
        <strain evidence="8 9">DSM 18773</strain>
    </source>
</reference>
<feature type="transmembrane region" description="Helical" evidence="6">
    <location>
        <begin position="220"/>
        <end position="238"/>
    </location>
</feature>
<proteinExistence type="predicted"/>
<feature type="transmembrane region" description="Helical" evidence="6">
    <location>
        <begin position="48"/>
        <end position="67"/>
    </location>
</feature>
<dbReference type="OrthoDB" id="1726922at2"/>
<dbReference type="SUPFAM" id="SSF103473">
    <property type="entry name" value="MFS general substrate transporter"/>
    <property type="match status" value="1"/>
</dbReference>
<feature type="transmembrane region" description="Helical" evidence="6">
    <location>
        <begin position="79"/>
        <end position="98"/>
    </location>
</feature>
<evidence type="ECO:0000256" key="5">
    <source>
        <dbReference type="ARBA" id="ARBA00023136"/>
    </source>
</evidence>
<comment type="caution">
    <text evidence="8">The sequence shown here is derived from an EMBL/GenBank/DDBJ whole genome shotgun (WGS) entry which is preliminary data.</text>
</comment>
<dbReference type="AlphaFoldDB" id="A0A316D7Z0"/>
<dbReference type="Gene3D" id="1.20.1250.20">
    <property type="entry name" value="MFS general substrate transporter like domains"/>
    <property type="match status" value="2"/>
</dbReference>
<feature type="transmembrane region" description="Helical" evidence="6">
    <location>
        <begin position="169"/>
        <end position="192"/>
    </location>
</feature>
<comment type="subcellular location">
    <subcellularLocation>
        <location evidence="1">Cell membrane</location>
        <topology evidence="1">Multi-pass membrane protein</topology>
    </subcellularLocation>
</comment>
<keyword evidence="9" id="KW-1185">Reference proteome</keyword>
<evidence type="ECO:0000313" key="9">
    <source>
        <dbReference type="Proteomes" id="UP000245634"/>
    </source>
</evidence>
<feature type="transmembrane region" description="Helical" evidence="6">
    <location>
        <begin position="104"/>
        <end position="125"/>
    </location>
</feature>
<evidence type="ECO:0000256" key="6">
    <source>
        <dbReference type="SAM" id="Phobius"/>
    </source>
</evidence>
<dbReference type="InterPro" id="IPR011701">
    <property type="entry name" value="MFS"/>
</dbReference>